<dbReference type="AlphaFoldDB" id="A0A077ZNW1"/>
<accession>A0A077ZNW1</accession>
<gene>
    <name evidence="1" type="primary">Contig8631.g9208</name>
    <name evidence="1" type="ORF">STYLEM_550</name>
</gene>
<evidence type="ECO:0000313" key="1">
    <source>
        <dbReference type="EMBL" id="CDW71603.1"/>
    </source>
</evidence>
<dbReference type="Proteomes" id="UP000039865">
    <property type="component" value="Unassembled WGS sequence"/>
</dbReference>
<proteinExistence type="predicted"/>
<protein>
    <submittedName>
        <fullName evidence="1">Uncharacterized protein</fullName>
    </submittedName>
</protein>
<evidence type="ECO:0000313" key="2">
    <source>
        <dbReference type="Proteomes" id="UP000039865"/>
    </source>
</evidence>
<organism evidence="1 2">
    <name type="scientific">Stylonychia lemnae</name>
    <name type="common">Ciliate</name>
    <dbReference type="NCBI Taxonomy" id="5949"/>
    <lineage>
        <taxon>Eukaryota</taxon>
        <taxon>Sar</taxon>
        <taxon>Alveolata</taxon>
        <taxon>Ciliophora</taxon>
        <taxon>Intramacronucleata</taxon>
        <taxon>Spirotrichea</taxon>
        <taxon>Stichotrichia</taxon>
        <taxon>Sporadotrichida</taxon>
        <taxon>Oxytrichidae</taxon>
        <taxon>Stylonychinae</taxon>
        <taxon>Stylonychia</taxon>
    </lineage>
</organism>
<name>A0A077ZNW1_STYLE</name>
<dbReference type="EMBL" id="CCKQ01000521">
    <property type="protein sequence ID" value="CDW71603.1"/>
    <property type="molecule type" value="Genomic_DNA"/>
</dbReference>
<sequence length="123" mass="14055">MPFHMINQVTFGSETLKAYIAPIGFNSIVSPHMNIQISLFCELLAADAAFISLKSHVYIANMLFKVIFPWINYFQIKVTWIFRQSDCTNSNLIGRIAYSKIVDLLCHFFSILMVFANEIILLG</sequence>
<dbReference type="InParanoid" id="A0A077ZNW1"/>
<keyword evidence="2" id="KW-1185">Reference proteome</keyword>
<reference evidence="1 2" key="1">
    <citation type="submission" date="2014-06" db="EMBL/GenBank/DDBJ databases">
        <authorList>
            <person name="Swart Estienne"/>
        </authorList>
    </citation>
    <scope>NUCLEOTIDE SEQUENCE [LARGE SCALE GENOMIC DNA]</scope>
    <source>
        <strain evidence="1 2">130c</strain>
    </source>
</reference>